<dbReference type="Proteomes" id="UP000314294">
    <property type="component" value="Unassembled WGS sequence"/>
</dbReference>
<feature type="region of interest" description="Disordered" evidence="1">
    <location>
        <begin position="229"/>
        <end position="249"/>
    </location>
</feature>
<dbReference type="AlphaFoldDB" id="A0A4Z2F2Y0"/>
<name>A0A4Z2F2Y0_9TELE</name>
<accession>A0A4Z2F2Y0</accession>
<evidence type="ECO:0000313" key="2">
    <source>
        <dbReference type="EMBL" id="TNN34852.1"/>
    </source>
</evidence>
<feature type="region of interest" description="Disordered" evidence="1">
    <location>
        <begin position="156"/>
        <end position="175"/>
    </location>
</feature>
<evidence type="ECO:0000313" key="3">
    <source>
        <dbReference type="Proteomes" id="UP000314294"/>
    </source>
</evidence>
<comment type="caution">
    <text evidence="2">The sequence shown here is derived from an EMBL/GenBank/DDBJ whole genome shotgun (WGS) entry which is preliminary data.</text>
</comment>
<keyword evidence="3" id="KW-1185">Reference proteome</keyword>
<evidence type="ECO:0000256" key="1">
    <source>
        <dbReference type="SAM" id="MobiDB-lite"/>
    </source>
</evidence>
<gene>
    <name evidence="2" type="ORF">EYF80_054987</name>
</gene>
<feature type="compositionally biased region" description="Basic and acidic residues" evidence="1">
    <location>
        <begin position="164"/>
        <end position="175"/>
    </location>
</feature>
<reference evidence="2 3" key="1">
    <citation type="submission" date="2019-03" db="EMBL/GenBank/DDBJ databases">
        <title>First draft genome of Liparis tanakae, snailfish: a comprehensive survey of snailfish specific genes.</title>
        <authorList>
            <person name="Kim W."/>
            <person name="Song I."/>
            <person name="Jeong J.-H."/>
            <person name="Kim D."/>
            <person name="Kim S."/>
            <person name="Ryu S."/>
            <person name="Song J.Y."/>
            <person name="Lee S.K."/>
        </authorList>
    </citation>
    <scope>NUCLEOTIDE SEQUENCE [LARGE SCALE GENOMIC DNA]</scope>
    <source>
        <tissue evidence="2">Muscle</tissue>
    </source>
</reference>
<protein>
    <submittedName>
        <fullName evidence="2">Uncharacterized protein</fullName>
    </submittedName>
</protein>
<organism evidence="2 3">
    <name type="scientific">Liparis tanakae</name>
    <name type="common">Tanaka's snailfish</name>
    <dbReference type="NCBI Taxonomy" id="230148"/>
    <lineage>
        <taxon>Eukaryota</taxon>
        <taxon>Metazoa</taxon>
        <taxon>Chordata</taxon>
        <taxon>Craniata</taxon>
        <taxon>Vertebrata</taxon>
        <taxon>Euteleostomi</taxon>
        <taxon>Actinopterygii</taxon>
        <taxon>Neopterygii</taxon>
        <taxon>Teleostei</taxon>
        <taxon>Neoteleostei</taxon>
        <taxon>Acanthomorphata</taxon>
        <taxon>Eupercaria</taxon>
        <taxon>Perciformes</taxon>
        <taxon>Cottioidei</taxon>
        <taxon>Cottales</taxon>
        <taxon>Liparidae</taxon>
        <taxon>Liparis</taxon>
    </lineage>
</organism>
<sequence>MSCPLTVAGFFLQEMPVVPVTRTCMSWLVFMFRLCSWLWLEKPGDTEPSSSYSRSSFRARRSPSCTTLSEMGSNSSLPRLPVRPSSVARYLIFRSYSVILLSFIVRRLNSLRNFLKTLLMRMRTRPHALPRSTDCRTQSVYTDTPQRGFTLTRSSLHQRLSKQSAEKEEKWTSRPEVDVGEEESCALLLDLLIFPHSCLLNSITHRVGIQTLDKVKGHIVATDSIRTVITEPGRPDSSSGSSSPSRSNR</sequence>
<proteinExistence type="predicted"/>
<feature type="compositionally biased region" description="Low complexity" evidence="1">
    <location>
        <begin position="235"/>
        <end position="249"/>
    </location>
</feature>
<dbReference type="EMBL" id="SRLO01001879">
    <property type="protein sequence ID" value="TNN34852.1"/>
    <property type="molecule type" value="Genomic_DNA"/>
</dbReference>